<evidence type="ECO:0000256" key="1">
    <source>
        <dbReference type="SAM" id="Phobius"/>
    </source>
</evidence>
<dbReference type="RefSeq" id="WP_023268564.1">
    <property type="nucleotide sequence ID" value="NZ_AP025014.1"/>
</dbReference>
<feature type="transmembrane region" description="Helical" evidence="1">
    <location>
        <begin position="20"/>
        <end position="40"/>
    </location>
</feature>
<dbReference type="InterPro" id="IPR036991">
    <property type="entry name" value="Fe_hydrogenase_ssu_sf"/>
</dbReference>
<keyword evidence="1" id="KW-0812">Transmembrane</keyword>
<sequence>MNKKKHLFAEDSFFLSRRKFMAVGAAFVAALAIPIGWFTSKLERRNEYIKARSQGLYKDDSLAKKRVSHANPAVEKYYKEFGGEPLGHMSHELLHTHFVDRTKLSS</sequence>
<feature type="domain" description="Iron hydrogenase small subunit" evidence="2">
    <location>
        <begin position="43"/>
        <end position="102"/>
    </location>
</feature>
<dbReference type="SMART" id="SM00902">
    <property type="entry name" value="Fe_hyd_SSU"/>
    <property type="match status" value="1"/>
</dbReference>
<keyword evidence="1" id="KW-1133">Transmembrane helix</keyword>
<dbReference type="AlphaFoldDB" id="A0A1E3UX15"/>
<evidence type="ECO:0000259" key="2">
    <source>
        <dbReference type="SMART" id="SM00902"/>
    </source>
</evidence>
<dbReference type="Proteomes" id="UP001159075">
    <property type="component" value="Unassembled WGS sequence"/>
</dbReference>
<dbReference type="Proteomes" id="UP001152518">
    <property type="component" value="Unassembled WGS sequence"/>
</dbReference>
<protein>
    <submittedName>
        <fullName evidence="3 5">Iron hydrogenase</fullName>
    </submittedName>
</protein>
<dbReference type="GO" id="GO:0042597">
    <property type="term" value="C:periplasmic space"/>
    <property type="evidence" value="ECO:0007669"/>
    <property type="project" value="InterPro"/>
</dbReference>
<keyword evidence="1" id="KW-0472">Membrane</keyword>
<organism evidence="5 7">
    <name type="scientific">Shewanella xiamenensis</name>
    <dbReference type="NCBI Taxonomy" id="332186"/>
    <lineage>
        <taxon>Bacteria</taxon>
        <taxon>Pseudomonadati</taxon>
        <taxon>Pseudomonadota</taxon>
        <taxon>Gammaproteobacteria</taxon>
        <taxon>Alteromonadales</taxon>
        <taxon>Shewanellaceae</taxon>
        <taxon>Shewanella</taxon>
    </lineage>
</organism>
<evidence type="ECO:0000313" key="4">
    <source>
        <dbReference type="EMBL" id="MDI5833815.1"/>
    </source>
</evidence>
<keyword evidence="6" id="KW-1185">Reference proteome</keyword>
<reference evidence="5" key="4">
    <citation type="submission" date="2023-05" db="EMBL/GenBank/DDBJ databases">
        <title>Colonisation of extended spectrum b-lactamase- and carbapenemase-producing bacteria on hospital surfaces from low- and middle-income countries.</title>
        <authorList>
            <person name="Nieto-Rosado M."/>
            <person name="Sands K."/>
            <person name="Iregbu K."/>
            <person name="Zahra R."/>
            <person name="Mazarati J.B."/>
            <person name="Mehtar S."/>
            <person name="Barnards-Group B."/>
            <person name="Walsh T.R."/>
        </authorList>
    </citation>
    <scope>NUCLEOTIDE SEQUENCE</scope>
    <source>
        <strain evidence="5">PP-E493</strain>
    </source>
</reference>
<dbReference type="GO" id="GO:0051536">
    <property type="term" value="F:iron-sulfur cluster binding"/>
    <property type="evidence" value="ECO:0007669"/>
    <property type="project" value="InterPro"/>
</dbReference>
<dbReference type="Proteomes" id="UP001187859">
    <property type="component" value="Unassembled WGS sequence"/>
</dbReference>
<dbReference type="Pfam" id="PF02256">
    <property type="entry name" value="Fe_hyd_SSU"/>
    <property type="match status" value="1"/>
</dbReference>
<gene>
    <name evidence="5" type="primary">hydB</name>
    <name evidence="3" type="ORF">E2650_11765</name>
    <name evidence="4" type="ORF">ODY93_19705</name>
    <name evidence="5" type="ORF">QM089_15225</name>
</gene>
<comment type="caution">
    <text evidence="5">The sequence shown here is derived from an EMBL/GenBank/DDBJ whole genome shotgun (WGS) entry which is preliminary data.</text>
</comment>
<dbReference type="GO" id="GO:0009055">
    <property type="term" value="F:electron transfer activity"/>
    <property type="evidence" value="ECO:0007669"/>
    <property type="project" value="InterPro"/>
</dbReference>
<dbReference type="GO" id="GO:0005506">
    <property type="term" value="F:iron ion binding"/>
    <property type="evidence" value="ECO:0007669"/>
    <property type="project" value="InterPro"/>
</dbReference>
<evidence type="ECO:0000313" key="6">
    <source>
        <dbReference type="Proteomes" id="UP001159075"/>
    </source>
</evidence>
<dbReference type="EMBL" id="JASGOQ010000001">
    <property type="protein sequence ID" value="MDV5391567.1"/>
    <property type="molecule type" value="Genomic_DNA"/>
</dbReference>
<dbReference type="Gene3D" id="4.10.260.20">
    <property type="entry name" value="Iron hydrogenase, small subunit"/>
    <property type="match status" value="1"/>
</dbReference>
<proteinExistence type="predicted"/>
<dbReference type="GO" id="GO:0008901">
    <property type="term" value="F:ferredoxin hydrogenase activity"/>
    <property type="evidence" value="ECO:0007669"/>
    <property type="project" value="InterPro"/>
</dbReference>
<dbReference type="GeneID" id="75187383"/>
<dbReference type="EMBL" id="SUNE01000007">
    <property type="protein sequence ID" value="MDG5900550.1"/>
    <property type="molecule type" value="Genomic_DNA"/>
</dbReference>
<evidence type="ECO:0000313" key="5">
    <source>
        <dbReference type="EMBL" id="MDV5391567.1"/>
    </source>
</evidence>
<accession>A0A1E3UX15</accession>
<dbReference type="SUPFAM" id="SSF48674">
    <property type="entry name" value="Fe-only hydrogenase smaller subunit"/>
    <property type="match status" value="1"/>
</dbReference>
<reference evidence="3" key="2">
    <citation type="submission" date="2019-04" db="EMBL/GenBank/DDBJ databases">
        <authorList>
            <person name="Zou H."/>
        </authorList>
    </citation>
    <scope>NUCLEOTIDE SEQUENCE</scope>
    <source>
        <strain evidence="3">2015oxa</strain>
    </source>
</reference>
<dbReference type="InterPro" id="IPR003149">
    <property type="entry name" value="Fe_hydrogenase_ssu"/>
</dbReference>
<evidence type="ECO:0000313" key="7">
    <source>
        <dbReference type="Proteomes" id="UP001187859"/>
    </source>
</evidence>
<dbReference type="InterPro" id="IPR008953">
    <property type="entry name" value="Fe_hydrogenase_HydB"/>
</dbReference>
<name>A0A1E3UX15_9GAMM</name>
<dbReference type="OrthoDB" id="5360755at2"/>
<reference evidence="4 6" key="3">
    <citation type="submission" date="2022-09" db="EMBL/GenBank/DDBJ databases">
        <title>The outer-membrane cytochrome OmcA is essential for infection of Shewanella oneidensis by a zebrafish-associated bacteriophage.</title>
        <authorList>
            <person name="Grenfell A.W."/>
            <person name="Intile P."/>
            <person name="Mcfarlane J."/>
            <person name="Leung D."/>
            <person name="Abdalla K."/>
            <person name="Wold M."/>
            <person name="Kees E."/>
            <person name="Gralnick J."/>
        </authorList>
    </citation>
    <scope>NUCLEOTIDE SEQUENCE [LARGE SCALE GENOMIC DNA]</scope>
    <source>
        <strain evidence="4 6">NF-5</strain>
    </source>
</reference>
<evidence type="ECO:0000313" key="3">
    <source>
        <dbReference type="EMBL" id="MDG5900550.1"/>
    </source>
</evidence>
<dbReference type="EMBL" id="JAOTLW010000027">
    <property type="protein sequence ID" value="MDI5833815.1"/>
    <property type="molecule type" value="Genomic_DNA"/>
</dbReference>
<reference evidence="3" key="1">
    <citation type="journal article" date="2019" name="Int J Environ Res Public Health">
        <title>Characterization of Chromosome-Mediated BlaOXA-894 in Shewanella xiamenensis Isolated from Pig Wastewater.</title>
        <authorList>
            <person name="Zou H."/>
            <person name="Zhou Z."/>
            <person name="Xia H."/>
            <person name="Zhao Q."/>
            <person name="Li X."/>
        </authorList>
    </citation>
    <scope>NUCLEOTIDE SEQUENCE</scope>
    <source>
        <strain evidence="3">2015oxa</strain>
    </source>
</reference>